<sequence>MGGSWLCRYSFPRRIRWPQFLMAFNSTCLCVFLYCLRFPEVKISVIMLIFSSSTQEWRNLMMFPCLKRLQQIDLIEQPPEIGGAMREVIYANLIPRDLYTENFIKRLVD</sequence>
<gene>
    <name evidence="1" type="ORF">MLD38_013048</name>
</gene>
<accession>A0ACB9R9G0</accession>
<organism evidence="1 2">
    <name type="scientific">Melastoma candidum</name>
    <dbReference type="NCBI Taxonomy" id="119954"/>
    <lineage>
        <taxon>Eukaryota</taxon>
        <taxon>Viridiplantae</taxon>
        <taxon>Streptophyta</taxon>
        <taxon>Embryophyta</taxon>
        <taxon>Tracheophyta</taxon>
        <taxon>Spermatophyta</taxon>
        <taxon>Magnoliopsida</taxon>
        <taxon>eudicotyledons</taxon>
        <taxon>Gunneridae</taxon>
        <taxon>Pentapetalae</taxon>
        <taxon>rosids</taxon>
        <taxon>malvids</taxon>
        <taxon>Myrtales</taxon>
        <taxon>Melastomataceae</taxon>
        <taxon>Melastomatoideae</taxon>
        <taxon>Melastomateae</taxon>
        <taxon>Melastoma</taxon>
    </lineage>
</organism>
<keyword evidence="2" id="KW-1185">Reference proteome</keyword>
<reference evidence="2" key="1">
    <citation type="journal article" date="2023" name="Front. Plant Sci.">
        <title>Chromosomal-level genome assembly of Melastoma candidum provides insights into trichome evolution.</title>
        <authorList>
            <person name="Zhong Y."/>
            <person name="Wu W."/>
            <person name="Sun C."/>
            <person name="Zou P."/>
            <person name="Liu Y."/>
            <person name="Dai S."/>
            <person name="Zhou R."/>
        </authorList>
    </citation>
    <scope>NUCLEOTIDE SEQUENCE [LARGE SCALE GENOMIC DNA]</scope>
</reference>
<proteinExistence type="predicted"/>
<protein>
    <submittedName>
        <fullName evidence="1">Uncharacterized protein</fullName>
    </submittedName>
</protein>
<evidence type="ECO:0000313" key="1">
    <source>
        <dbReference type="EMBL" id="KAI4375143.1"/>
    </source>
</evidence>
<comment type="caution">
    <text evidence="1">The sequence shown here is derived from an EMBL/GenBank/DDBJ whole genome shotgun (WGS) entry which is preliminary data.</text>
</comment>
<dbReference type="Proteomes" id="UP001057402">
    <property type="component" value="Chromosome 4"/>
</dbReference>
<evidence type="ECO:0000313" key="2">
    <source>
        <dbReference type="Proteomes" id="UP001057402"/>
    </source>
</evidence>
<dbReference type="EMBL" id="CM042883">
    <property type="protein sequence ID" value="KAI4375143.1"/>
    <property type="molecule type" value="Genomic_DNA"/>
</dbReference>
<name>A0ACB9R9G0_9MYRT</name>